<proteinExistence type="predicted"/>
<dbReference type="AlphaFoldDB" id="A0A150R7X2"/>
<dbReference type="EMBL" id="JEMC01004080">
    <property type="protein sequence ID" value="KYF76036.1"/>
    <property type="molecule type" value="Genomic_DNA"/>
</dbReference>
<gene>
    <name evidence="3" type="ORF">BE18_45925</name>
</gene>
<reference evidence="3 4" key="1">
    <citation type="submission" date="2014-02" db="EMBL/GenBank/DDBJ databases">
        <title>The small core and large imbalanced accessory genome model reveals a collaborative survival strategy of Sorangium cellulosum strains in nature.</title>
        <authorList>
            <person name="Han K."/>
            <person name="Peng R."/>
            <person name="Blom J."/>
            <person name="Li Y.-Z."/>
        </authorList>
    </citation>
    <scope>NUCLEOTIDE SEQUENCE [LARGE SCALE GENOMIC DNA]</scope>
    <source>
        <strain evidence="3 4">So0149</strain>
    </source>
</reference>
<dbReference type="Gene3D" id="6.10.250.3110">
    <property type="match status" value="1"/>
</dbReference>
<feature type="compositionally biased region" description="Basic and acidic residues" evidence="2">
    <location>
        <begin position="1"/>
        <end position="18"/>
    </location>
</feature>
<dbReference type="Proteomes" id="UP000075515">
    <property type="component" value="Unassembled WGS sequence"/>
</dbReference>
<feature type="coiled-coil region" evidence="1">
    <location>
        <begin position="50"/>
        <end position="87"/>
    </location>
</feature>
<name>A0A150R7X2_SORCE</name>
<evidence type="ECO:0000313" key="3">
    <source>
        <dbReference type="EMBL" id="KYF76036.1"/>
    </source>
</evidence>
<accession>A0A150R7X2</accession>
<protein>
    <submittedName>
        <fullName evidence="3">Uncharacterized protein</fullName>
    </submittedName>
</protein>
<organism evidence="3 4">
    <name type="scientific">Sorangium cellulosum</name>
    <name type="common">Polyangium cellulosum</name>
    <dbReference type="NCBI Taxonomy" id="56"/>
    <lineage>
        <taxon>Bacteria</taxon>
        <taxon>Pseudomonadati</taxon>
        <taxon>Myxococcota</taxon>
        <taxon>Polyangia</taxon>
        <taxon>Polyangiales</taxon>
        <taxon>Polyangiaceae</taxon>
        <taxon>Sorangium</taxon>
    </lineage>
</organism>
<keyword evidence="1" id="KW-0175">Coiled coil</keyword>
<evidence type="ECO:0000313" key="4">
    <source>
        <dbReference type="Proteomes" id="UP000075515"/>
    </source>
</evidence>
<comment type="caution">
    <text evidence="3">The sequence shown here is derived from an EMBL/GenBank/DDBJ whole genome shotgun (WGS) entry which is preliminary data.</text>
</comment>
<feature type="region of interest" description="Disordered" evidence="2">
    <location>
        <begin position="1"/>
        <end position="22"/>
    </location>
</feature>
<evidence type="ECO:0000256" key="2">
    <source>
        <dbReference type="SAM" id="MobiDB-lite"/>
    </source>
</evidence>
<sequence>MSWTKDDQSKLDRLRGKELSGTLTEPEQAELAALMARIEAEEAALLAPEMARLRAEAGDVAAELARVESENEQLAQLMAQQQALVADTRRFLEEFDRRRASILDGFARIAGGPLHAA</sequence>
<evidence type="ECO:0000256" key="1">
    <source>
        <dbReference type="SAM" id="Coils"/>
    </source>
</evidence>